<reference evidence="1 2" key="1">
    <citation type="submission" date="2023-08" db="EMBL/GenBank/DDBJ databases">
        <title>Genome sequencing of plant associated microbes to promote plant fitness in Sorghum bicolor and Oryza sativa.</title>
        <authorList>
            <person name="Coleman-Derr D."/>
        </authorList>
    </citation>
    <scope>NUCLEOTIDE SEQUENCE [LARGE SCALE GENOMIC DNA]</scope>
    <source>
        <strain evidence="1 2">SLBN-33</strain>
    </source>
</reference>
<dbReference type="RefSeq" id="WP_310034193.1">
    <property type="nucleotide sequence ID" value="NZ_JAVIZN010000002.1"/>
</dbReference>
<dbReference type="Proteomes" id="UP001245184">
    <property type="component" value="Unassembled WGS sequence"/>
</dbReference>
<name>A0ABD5CNR5_9BURK</name>
<protein>
    <submittedName>
        <fullName evidence="1">Uncharacterized protein</fullName>
    </submittedName>
</protein>
<gene>
    <name evidence="1" type="ORF">QF025_005683</name>
</gene>
<proteinExistence type="predicted"/>
<sequence>MDIKSMSSDELRSALAQAEKDVAVYARLKAAGKLLAELQAEQRARAEAYAQEQASKLERAVIRWEVRGIEFKYATETKITDARQVTMFDKDARTEVKIALENMDAFQKAALLRVPEKLPTDILALADTPEAALERWFIARRRGFLAQDRAYVSRLI</sequence>
<organism evidence="1 2">
    <name type="scientific">Paraburkholderia graminis</name>
    <dbReference type="NCBI Taxonomy" id="60548"/>
    <lineage>
        <taxon>Bacteria</taxon>
        <taxon>Pseudomonadati</taxon>
        <taxon>Pseudomonadota</taxon>
        <taxon>Betaproteobacteria</taxon>
        <taxon>Burkholderiales</taxon>
        <taxon>Burkholderiaceae</taxon>
        <taxon>Paraburkholderia</taxon>
    </lineage>
</organism>
<accession>A0ABD5CNR5</accession>
<evidence type="ECO:0000313" key="1">
    <source>
        <dbReference type="EMBL" id="MDR6206963.1"/>
    </source>
</evidence>
<evidence type="ECO:0000313" key="2">
    <source>
        <dbReference type="Proteomes" id="UP001245184"/>
    </source>
</evidence>
<comment type="caution">
    <text evidence="1">The sequence shown here is derived from an EMBL/GenBank/DDBJ whole genome shotgun (WGS) entry which is preliminary data.</text>
</comment>
<dbReference type="AlphaFoldDB" id="A0ABD5CNR5"/>
<dbReference type="EMBL" id="JAVIZN010000002">
    <property type="protein sequence ID" value="MDR6206963.1"/>
    <property type="molecule type" value="Genomic_DNA"/>
</dbReference>